<feature type="compositionally biased region" description="Polar residues" evidence="6">
    <location>
        <begin position="2115"/>
        <end position="2127"/>
    </location>
</feature>
<evidence type="ECO:0000256" key="4">
    <source>
        <dbReference type="ARBA" id="ARBA00023157"/>
    </source>
</evidence>
<keyword evidence="9" id="KW-1185">Reference proteome</keyword>
<comment type="caution">
    <text evidence="8">The sequence shown here is derived from an EMBL/GenBank/DDBJ whole genome shotgun (WGS) entry which is preliminary data.</text>
</comment>
<dbReference type="SMART" id="SM00214">
    <property type="entry name" value="VWC"/>
    <property type="match status" value="3"/>
</dbReference>
<proteinExistence type="predicted"/>
<feature type="region of interest" description="Disordered" evidence="6">
    <location>
        <begin position="1298"/>
        <end position="1350"/>
    </location>
</feature>
<dbReference type="SMART" id="SM00832">
    <property type="entry name" value="C8"/>
    <property type="match status" value="4"/>
</dbReference>
<dbReference type="Pfam" id="PF25960">
    <property type="entry name" value="Fn1-VW_OTOGL"/>
    <property type="match status" value="1"/>
</dbReference>
<evidence type="ECO:0000256" key="5">
    <source>
        <dbReference type="ARBA" id="ARBA00023180"/>
    </source>
</evidence>
<dbReference type="CDD" id="cd19941">
    <property type="entry name" value="TIL"/>
    <property type="match status" value="3"/>
</dbReference>
<dbReference type="EMBL" id="SCEB01215015">
    <property type="protein sequence ID" value="RXM31767.1"/>
    <property type="molecule type" value="Genomic_DNA"/>
</dbReference>
<keyword evidence="4" id="KW-1015">Disulfide bond</keyword>
<feature type="region of interest" description="Disordered" evidence="6">
    <location>
        <begin position="2070"/>
        <end position="2091"/>
    </location>
</feature>
<dbReference type="Pfam" id="PF08742">
    <property type="entry name" value="C8"/>
    <property type="match status" value="4"/>
</dbReference>
<evidence type="ECO:0000313" key="9">
    <source>
        <dbReference type="Proteomes" id="UP000289886"/>
    </source>
</evidence>
<keyword evidence="5" id="KW-0325">Glycoprotein</keyword>
<dbReference type="SMART" id="SM00216">
    <property type="entry name" value="VWD"/>
    <property type="match status" value="4"/>
</dbReference>
<feature type="region of interest" description="Disordered" evidence="6">
    <location>
        <begin position="2169"/>
        <end position="2242"/>
    </location>
</feature>
<dbReference type="SMART" id="SM00215">
    <property type="entry name" value="VWC_out"/>
    <property type="match status" value="1"/>
</dbReference>
<keyword evidence="3" id="KW-0677">Repeat</keyword>
<feature type="compositionally biased region" description="Polar residues" evidence="6">
    <location>
        <begin position="1544"/>
        <end position="1567"/>
    </location>
</feature>
<dbReference type="PROSITE" id="PS51233">
    <property type="entry name" value="VWFD"/>
    <property type="match status" value="4"/>
</dbReference>
<dbReference type="PANTHER" id="PTHR11339">
    <property type="entry name" value="EXTRACELLULAR MATRIX GLYCOPROTEIN RELATED"/>
    <property type="match status" value="1"/>
</dbReference>
<dbReference type="InterPro" id="IPR001007">
    <property type="entry name" value="VWF_dom"/>
</dbReference>
<feature type="compositionally biased region" description="Low complexity" evidence="6">
    <location>
        <begin position="1298"/>
        <end position="1337"/>
    </location>
</feature>
<feature type="compositionally biased region" description="Polar residues" evidence="6">
    <location>
        <begin position="1800"/>
        <end position="1811"/>
    </location>
</feature>
<feature type="domain" description="VWFD" evidence="7">
    <location>
        <begin position="1"/>
        <end position="173"/>
    </location>
</feature>
<feature type="region of interest" description="Disordered" evidence="6">
    <location>
        <begin position="1214"/>
        <end position="1256"/>
    </location>
</feature>
<dbReference type="SUPFAM" id="SSF110221">
    <property type="entry name" value="AbfB domain"/>
    <property type="match status" value="1"/>
</dbReference>
<dbReference type="GO" id="GO:0031012">
    <property type="term" value="C:extracellular matrix"/>
    <property type="evidence" value="ECO:0007669"/>
    <property type="project" value="TreeGrafter"/>
</dbReference>
<dbReference type="GO" id="GO:0046556">
    <property type="term" value="F:alpha-L-arabinofuranosidase activity"/>
    <property type="evidence" value="ECO:0007669"/>
    <property type="project" value="InterPro"/>
</dbReference>
<evidence type="ECO:0000256" key="2">
    <source>
        <dbReference type="ARBA" id="ARBA00022525"/>
    </source>
</evidence>
<feature type="compositionally biased region" description="Low complexity" evidence="6">
    <location>
        <begin position="2233"/>
        <end position="2242"/>
    </location>
</feature>
<feature type="region of interest" description="Disordered" evidence="6">
    <location>
        <begin position="2115"/>
        <end position="2136"/>
    </location>
</feature>
<feature type="region of interest" description="Disordered" evidence="6">
    <location>
        <begin position="1415"/>
        <end position="1436"/>
    </location>
</feature>
<feature type="domain" description="VWFD" evidence="7">
    <location>
        <begin position="2302"/>
        <end position="2469"/>
    </location>
</feature>
<gene>
    <name evidence="8" type="ORF">EOD39_6690</name>
</gene>
<organism evidence="8 9">
    <name type="scientific">Acipenser ruthenus</name>
    <name type="common">Sterlet sturgeon</name>
    <dbReference type="NCBI Taxonomy" id="7906"/>
    <lineage>
        <taxon>Eukaryota</taxon>
        <taxon>Metazoa</taxon>
        <taxon>Chordata</taxon>
        <taxon>Craniata</taxon>
        <taxon>Vertebrata</taxon>
        <taxon>Euteleostomi</taxon>
        <taxon>Actinopterygii</taxon>
        <taxon>Chondrostei</taxon>
        <taxon>Acipenseriformes</taxon>
        <taxon>Acipenseridae</taxon>
        <taxon>Acipenser</taxon>
    </lineage>
</organism>
<dbReference type="InterPro" id="IPR058755">
    <property type="entry name" value="Fn1-VW_OTOGL"/>
</dbReference>
<feature type="compositionally biased region" description="Low complexity" evidence="6">
    <location>
        <begin position="1571"/>
        <end position="1595"/>
    </location>
</feature>
<feature type="compositionally biased region" description="Low complexity" evidence="6">
    <location>
        <begin position="2192"/>
        <end position="2226"/>
    </location>
</feature>
<dbReference type="Pfam" id="PF05270">
    <property type="entry name" value="AbfB"/>
    <property type="match status" value="1"/>
</dbReference>
<feature type="domain" description="VWFD" evidence="7">
    <location>
        <begin position="761"/>
        <end position="930"/>
    </location>
</feature>
<dbReference type="Pfam" id="PF00094">
    <property type="entry name" value="VWD"/>
    <property type="match status" value="4"/>
</dbReference>
<feature type="compositionally biased region" description="Low complexity" evidence="6">
    <location>
        <begin position="1214"/>
        <end position="1239"/>
    </location>
</feature>
<dbReference type="InterPro" id="IPR014853">
    <property type="entry name" value="VWF/SSPO/ZAN-like_Cys-rich_dom"/>
</dbReference>
<feature type="compositionally biased region" description="Polar residues" evidence="6">
    <location>
        <begin position="2169"/>
        <end position="2191"/>
    </location>
</feature>
<dbReference type="Gene3D" id="2.80.10.50">
    <property type="match status" value="1"/>
</dbReference>
<dbReference type="SUPFAM" id="SSF57567">
    <property type="entry name" value="Serine protease inhibitors"/>
    <property type="match status" value="3"/>
</dbReference>
<dbReference type="GO" id="GO:0046373">
    <property type="term" value="P:L-arabinose metabolic process"/>
    <property type="evidence" value="ECO:0007669"/>
    <property type="project" value="InterPro"/>
</dbReference>
<accession>A0A444U9B7</accession>
<comment type="subcellular location">
    <subcellularLocation>
        <location evidence="1">Secreted</location>
    </subcellularLocation>
</comment>
<feature type="region of interest" description="Disordered" evidence="6">
    <location>
        <begin position="1537"/>
        <end position="1638"/>
    </location>
</feature>
<feature type="compositionally biased region" description="Polar residues" evidence="6">
    <location>
        <begin position="1608"/>
        <end position="1630"/>
    </location>
</feature>
<keyword evidence="2" id="KW-0964">Secreted</keyword>
<feature type="domain" description="VWFD" evidence="7">
    <location>
        <begin position="359"/>
        <end position="535"/>
    </location>
</feature>
<dbReference type="InterPro" id="IPR050780">
    <property type="entry name" value="Mucin_vWF_Thrombospondin_sf"/>
</dbReference>
<evidence type="ECO:0000256" key="3">
    <source>
        <dbReference type="ARBA" id="ARBA00022737"/>
    </source>
</evidence>
<dbReference type="Pfam" id="PF23244">
    <property type="entry name" value="VWF"/>
    <property type="match status" value="1"/>
</dbReference>
<dbReference type="InterPro" id="IPR001846">
    <property type="entry name" value="VWF_type-D"/>
</dbReference>
<reference evidence="8 9" key="1">
    <citation type="submission" date="2019-01" db="EMBL/GenBank/DDBJ databases">
        <title>Draft Genome and Complete Hox-Cluster Characterization of the Sterlet Sturgeon (Acipenser ruthenus).</title>
        <authorList>
            <person name="Wei Q."/>
        </authorList>
    </citation>
    <scope>NUCLEOTIDE SEQUENCE [LARGE SCALE GENOMIC DNA]</scope>
    <source>
        <strain evidence="8">WHYD16114868_AA</strain>
        <tissue evidence="8">Blood</tissue>
    </source>
</reference>
<protein>
    <submittedName>
        <fullName evidence="8">Otogelin</fullName>
    </submittedName>
</protein>
<feature type="region of interest" description="Disordered" evidence="6">
    <location>
        <begin position="1910"/>
        <end position="1930"/>
    </location>
</feature>
<dbReference type="InterPro" id="IPR036084">
    <property type="entry name" value="Ser_inhib-like_sf"/>
</dbReference>
<dbReference type="GO" id="GO:0005615">
    <property type="term" value="C:extracellular space"/>
    <property type="evidence" value="ECO:0007669"/>
    <property type="project" value="TreeGrafter"/>
</dbReference>
<dbReference type="InterPro" id="IPR007934">
    <property type="entry name" value="AbfB_ABD"/>
</dbReference>
<sequence length="2986" mass="324290">MVLSHQTLDSRSLYSLSRTLGGAQKGRCFPFDTDGASQVHNDPECHSSAYSCSRSVSLFFPVEAELKLNRYNVTYNGQSIELPHVVHDVEVERISQYTLVTLQHGFTLAWDGSTSSVYIKMSPEYVGRTCGLCGSFNADVHDDLKTSYDLFTHDTAIFGNSWMEMVPHEHSCPSMPANYPSPCLTQNYETRQKVQEMCLLLLETPFKECHDLVSPFPFMASCSNDLCIAGLDNQVLCQALTEYARACAHAEHPLYDWRAAIPMCAVECDDKFIYRECITCCPVSCNTDKMCIDSKLQCLDGCYCPEDLIYDNGSCVKASECPCEYHGMLYSPGQEVQDKCNSCTCMGGSWNCTEYSCPGECSVTGDIHFDTFDGRVYTFQATCQYILAKSRSTGKFTISLQNAPCGANLDGACIQSVNIIVDEDPMKQITVNNIGEVYVSNLYRITPPYSDAVFQIHELSSMFLQVKTEDGLRLQYNWKELRLYLEVDESWKEDTVGLCGTFNGNIQDDFLSPAGMIESTPQLFGNSWKLSSACVPGHSIPQLDPCDIHQQAASYASEMCEILNTELFAPCHEYLSPAPFYQQCKSDTCKCGETCLCAALAHYARQCRKHGVIIDFRAHVSECAAQCQETMEYGTCISSCNNNCRSLSLSEACDTKCPPGQFYFKCSGSLDSSSVSKGVACERTCESHLLNLTCSGHGHCVSGCICPPGFLKHGDECFEPIACPCLWKGKEYYPGDKVTSPCHNCVCQHGSFQCIFHPCPSMCTAYGDRHYRTFDGLLFDYIGACKVYLVKSNIDLTMSVTAENVDCYESGVICRKSLSINIGRSFIVFDNDSGKPNPSSLIDKRQPVFIWQAGYYTIVHIPTEDVTVLWDRKTTIHIQVGPRWQGKLTGLCGNFDLKTVNEMRSPENIESATPQEFGNSWTAAECVNSPDIRNPCSMNPLREPFAKRECGILLSEVFEACHPVVDVTWFYMNCLTDTCGCNRGGDCECFCTSVSAYAHRCCQQGITVDWRSPTVCPYDCEFYNKVLGKGPFRLVTYLEGETVLAANFSGGAAFPVQGAISIPGVAMLFMLTPGLCRSKPHDTTLVSLESAERPNYFLHLGPSGYLCLTKWEESDQFQEASTFIIHKDTWLAGYDSFESYMKPGFFVHYMLSSIHLMKYNHSGGFRQATLFKLEGIKPAVAVEPITPQSTVSTPGAVTSPSVNATVSLGSTLSTTAAQTTTETQRTSPTPTSSTEASTVMTISPKPLGPTIQTTLGNDTTESLFTTITTRAPNVTKPEGAVTSPAVSNLTSVTESLATTAKTPATSTSIPISTSELQTTPSSPYTTRTTTESTTVSSAAGAFLQTTTTKPPDTFKVTTISVVPETELLPTVDWTSSAIELPSKDTTVLTSTSPRPLEETEKTTVSTAEVTRLPAYTTTSKRPTKQPGTSRVTETSSATVAPTTVYIDTSTKVADKTVSPLTTKPLTSESTVYSSPVKTVKTSAYTTTETKSPLTTEAITSKSPGYSPPVETGKTTLTTVETTPQLPTELTTSIIPVYSPPVETGKTTLTSAETTPQLPTEMTTSKSPGYSPPVETGRTTLTTVETTPQLPTELTTSKSPGYSPPVETGKTTLTTVAKPQLPTELTTSKSPGYSPPVETRKTTYATMKTKPPLFTESTTSKSTAYVSPLETVKTTAQEIKTPLTTKPVTSESTIYVSPFETEETTASTTHLTVSESLAASTVSAGPTVSLGTTAYPSAYTQTTVGHMTEKTISSFPTKLTTTTKTTAYPKTERVKTTSASAVPLAFTETGRTTPEVPPMTVASTETSSSTHQAGVETTKTTTSESTKETTAETVASTSAELTKTTLTTLHTVDKVDTNITTLGTTTLYPFLTELSKITLEPTKSETTVPVMPYSMASEKVWTTITPITSSDVSKSVTSSTTPTYPSSTEHTTETTTMGYIFSTKPVTHQSTTPLLTSEEFVSTVATVSSLPQLTTSKTTSLYQTLPDGTSIITGYPTEKTSTAEHSAKPATPYPDTAAETVQSSSITSHTSSTTLVESSTTSLQTVTSQTTFASEPTTTATTRSVFSTIKSTAGTTPGKESKHTPFSSGTTKAEAPVLLSTTAQLLGLTLPTSKVTTSSETLPVQTPETSTLSSLTTSQLKTEVTNATAVTGKEGVSTVPPKQEVSTTLLSASSESQAATPAVTLRTTGTSQVTPETVGTVTTTSPTPKPTLGTTLHTTTLSTSSTETPKEKWTTTGKTPTEEPQYSEIIDECTKYVCMNGQLMLFNKSQNCPYNATPPNCGLLGFAILVNGDKCCPQWDCPCRCSVFPDLNIITFDGNSVAIYKAASYIVTQLPNETVSIQVQECQSSDTLLWNFTNLCLVALNITHKAHQVLIDRLQRRKNGFEILDTGNMYLIKTPAGLKIQWFHSTGMMVIETDSPSHKLTTMGLCGCCDGDPTNDLTLFNGTTVSESEDPTVFIDSWQVPNTTSFMGQNRRREVNCSTSDCSECLSMLSNQTFSSCHAFVPPKMFCEVWVRDAEYVKSPCTALAAYVAACHKFSVCIEWRSPDYCSFMCPPELRYQACLPACNAKTCPNHESDSDLEECSGLTEGCVCPEGTLLHRPYSALCIPSEKCACTDSFGTPHASGEVWKASKDGCCMYKCDNDSIIPVEHNCTKVPEPVCSKAGEVTVSLADDKSCCPQKACVCNQTLCDQYAPECKYGEKLVSYYRDYSCCPDYICECDPDRCESDIPTCRDDQTLIATRTEGSCCMAYICMCGSCSDTIPTCQEGEVFTVDANSTDRCCPPYHCVCETYRCTEYTCPLGMSVVTVWSPDLCCPLNTCECACDTIPKPQCKLGEMLQIDNEFLTDPENQCDCSKYKCVKEPVCVDGEWGVMRPGQTLVEHTAEGICYTTQCTSHTDPVTSFYKVQVSKTNCTAQCEPIGGTVISYMDGCCKTCKEDGKSCQKVTVRMTIRKNDCRSNRPDSACSVSSEREVGGSATFPEQSKGCL</sequence>
<evidence type="ECO:0000256" key="1">
    <source>
        <dbReference type="ARBA" id="ARBA00004613"/>
    </source>
</evidence>
<feature type="region of interest" description="Disordered" evidence="6">
    <location>
        <begin position="1788"/>
        <end position="1835"/>
    </location>
</feature>
<dbReference type="InterPro" id="IPR036195">
    <property type="entry name" value="AbfB_ABD_sf"/>
</dbReference>
<dbReference type="Proteomes" id="UP000289886">
    <property type="component" value="Unassembled WGS sequence"/>
</dbReference>
<evidence type="ECO:0000313" key="8">
    <source>
        <dbReference type="EMBL" id="RXM31767.1"/>
    </source>
</evidence>
<feature type="compositionally biased region" description="Low complexity" evidence="6">
    <location>
        <begin position="1814"/>
        <end position="1823"/>
    </location>
</feature>
<evidence type="ECO:0000259" key="7">
    <source>
        <dbReference type="PROSITE" id="PS51233"/>
    </source>
</evidence>
<dbReference type="PANTHER" id="PTHR11339:SF228">
    <property type="entry name" value="OTOGELIN"/>
    <property type="match status" value="1"/>
</dbReference>
<name>A0A444U9B7_ACIRT</name>
<dbReference type="Gene3D" id="2.10.25.10">
    <property type="entry name" value="Laminin"/>
    <property type="match status" value="3"/>
</dbReference>
<evidence type="ECO:0000256" key="6">
    <source>
        <dbReference type="SAM" id="MobiDB-lite"/>
    </source>
</evidence>